<keyword evidence="4" id="KW-0547">Nucleotide-binding</keyword>
<dbReference type="Gene3D" id="3.40.50.620">
    <property type="entry name" value="HUPs"/>
    <property type="match status" value="1"/>
</dbReference>
<dbReference type="RefSeq" id="WP_273941289.1">
    <property type="nucleotide sequence ID" value="NZ_CP097263.1"/>
</dbReference>
<protein>
    <recommendedName>
        <fullName evidence="3">asparagine synthase (glutamine-hydrolyzing)</fullName>
        <ecNumber evidence="3">6.3.5.4</ecNumber>
    </recommendedName>
</protein>
<keyword evidence="11" id="KW-1185">Reference proteome</keyword>
<dbReference type="SUPFAM" id="SSF56235">
    <property type="entry name" value="N-terminal nucleophile aminohydrolases (Ntn hydrolases)"/>
    <property type="match status" value="1"/>
</dbReference>
<dbReference type="InterPro" id="IPR006426">
    <property type="entry name" value="Asn_synth_AEB"/>
</dbReference>
<proteinExistence type="inferred from homology"/>
<evidence type="ECO:0000313" key="10">
    <source>
        <dbReference type="EMBL" id="MFC0542880.1"/>
    </source>
</evidence>
<feature type="domain" description="Glutamine amidotransferase type-2" evidence="9">
    <location>
        <begin position="2"/>
        <end position="215"/>
    </location>
</feature>
<dbReference type="PIRSF" id="PIRSF001589">
    <property type="entry name" value="Asn_synthetase_glu-h"/>
    <property type="match status" value="1"/>
</dbReference>
<dbReference type="Pfam" id="PF00733">
    <property type="entry name" value="Asn_synthase"/>
    <property type="match status" value="1"/>
</dbReference>
<dbReference type="InterPro" id="IPR051786">
    <property type="entry name" value="ASN_synthetase/amidase"/>
</dbReference>
<keyword evidence="5" id="KW-0067">ATP-binding</keyword>
<dbReference type="PANTHER" id="PTHR43284:SF1">
    <property type="entry name" value="ASPARAGINE SYNTHETASE"/>
    <property type="match status" value="1"/>
</dbReference>
<keyword evidence="6" id="KW-0061">Asparagine biosynthesis</keyword>
<comment type="caution">
    <text evidence="10">The sequence shown here is derived from an EMBL/GenBank/DDBJ whole genome shotgun (WGS) entry which is preliminary data.</text>
</comment>
<evidence type="ECO:0000256" key="5">
    <source>
        <dbReference type="ARBA" id="ARBA00022840"/>
    </source>
</evidence>
<comment type="similarity">
    <text evidence="2">Belongs to the asparagine synthetase family.</text>
</comment>
<evidence type="ECO:0000259" key="9">
    <source>
        <dbReference type="PROSITE" id="PS51278"/>
    </source>
</evidence>
<dbReference type="EC" id="6.3.5.4" evidence="3"/>
<dbReference type="InterPro" id="IPR033738">
    <property type="entry name" value="AsnB_N"/>
</dbReference>
<accession>A0ABV6MSM7</accession>
<evidence type="ECO:0000256" key="7">
    <source>
        <dbReference type="ARBA" id="ARBA00022962"/>
    </source>
</evidence>
<dbReference type="SUPFAM" id="SSF52402">
    <property type="entry name" value="Adenine nucleotide alpha hydrolases-like"/>
    <property type="match status" value="1"/>
</dbReference>
<dbReference type="Proteomes" id="UP001589810">
    <property type="component" value="Unassembled WGS sequence"/>
</dbReference>
<dbReference type="PANTHER" id="PTHR43284">
    <property type="entry name" value="ASPARAGINE SYNTHETASE (GLUTAMINE-HYDROLYZING)"/>
    <property type="match status" value="1"/>
</dbReference>
<dbReference type="InterPro" id="IPR001962">
    <property type="entry name" value="Asn_synthase"/>
</dbReference>
<dbReference type="CDD" id="cd01991">
    <property type="entry name" value="Asn_synthase_B_C"/>
    <property type="match status" value="1"/>
</dbReference>
<gene>
    <name evidence="10" type="primary">asnB</name>
    <name evidence="10" type="ORF">ACFFH7_15385</name>
</gene>
<dbReference type="GO" id="GO:0004066">
    <property type="term" value="F:asparagine synthase (glutamine-hydrolyzing) activity"/>
    <property type="evidence" value="ECO:0007669"/>
    <property type="project" value="UniProtKB-EC"/>
</dbReference>
<dbReference type="EMBL" id="JBHLUD010000004">
    <property type="protein sequence ID" value="MFC0542880.1"/>
    <property type="molecule type" value="Genomic_DNA"/>
</dbReference>
<evidence type="ECO:0000256" key="3">
    <source>
        <dbReference type="ARBA" id="ARBA00012737"/>
    </source>
</evidence>
<reference evidence="10 11" key="1">
    <citation type="submission" date="2024-09" db="EMBL/GenBank/DDBJ databases">
        <authorList>
            <person name="Sun Q."/>
            <person name="Mori K."/>
        </authorList>
    </citation>
    <scope>NUCLEOTIDE SEQUENCE [LARGE SCALE GENOMIC DNA]</scope>
    <source>
        <strain evidence="10 11">TBRC 1432</strain>
    </source>
</reference>
<dbReference type="NCBIfam" id="TIGR01536">
    <property type="entry name" value="asn_synth_AEB"/>
    <property type="match status" value="1"/>
</dbReference>
<evidence type="ECO:0000256" key="1">
    <source>
        <dbReference type="ARBA" id="ARBA00005187"/>
    </source>
</evidence>
<dbReference type="CDD" id="cd00712">
    <property type="entry name" value="AsnB"/>
    <property type="match status" value="1"/>
</dbReference>
<keyword evidence="6" id="KW-0028">Amino-acid biosynthesis</keyword>
<keyword evidence="10" id="KW-0436">Ligase</keyword>
<dbReference type="Pfam" id="PF13537">
    <property type="entry name" value="GATase_7"/>
    <property type="match status" value="1"/>
</dbReference>
<evidence type="ECO:0000256" key="2">
    <source>
        <dbReference type="ARBA" id="ARBA00005752"/>
    </source>
</evidence>
<evidence type="ECO:0000313" key="11">
    <source>
        <dbReference type="Proteomes" id="UP001589810"/>
    </source>
</evidence>
<keyword evidence="7" id="KW-0315">Glutamine amidotransferase</keyword>
<sequence>MCGITGWVDFERDMRLETSTVRTMAATMANRGPDAEGVWADRHAALGYRRLAVIDIPGGNQPMVAEESGQVLAVLAYNGEVYNFRTLRTELEGRGHRFRTASDTEVVLRAYLEWGEDCAERLEGMYAFAVWDPRNDTLLLARDRLGVKPLLYAKTGNGVVFGSEAKALLAHPQMDAVVDAEGLAELLGYIATPGHAVYRGMHEVQPGHVVTVKAGRITARRYWSLPAMEHTDDWDTTVSTVRELLAESVSAHLVSDVPLCTLLSGGLDSSAIVALAAKATGAKPTTFAVDFEGHEKRFRKDFWHEDPDAPFATAVAEHVGTDHERVVLQTSDMVDPLVEAAALRAQDLPRPIPDMDRSLFLLLRSVQQRSKVALMGEIADELFGGYKSFRDPTLVDTGNFPWVSMGFKVAPHGMGTGLLDPSLLNKVDVRGYTADRYADTRAEVPTTPGESAEDRAKRGISYAHLTRWLPLLLTRDDRLSMAVGLELRVPFCDHRLVEYVFNIPWSMQTADDREKSVLRAAVADLLPEQVLNRPKSPFPVTQDPGYGQVLRERFDAVVADPASPVRPLLDGPAAAALRDERRPIAVDGWGERRNVEMVLQLDSWLRHYRVRLDV</sequence>
<dbReference type="Gene3D" id="3.60.20.10">
    <property type="entry name" value="Glutamine Phosphoribosylpyrophosphate, subunit 1, domain 1"/>
    <property type="match status" value="1"/>
</dbReference>
<comment type="catalytic activity">
    <reaction evidence="8">
        <text>L-aspartate + L-glutamine + ATP + H2O = L-asparagine + L-glutamate + AMP + diphosphate + H(+)</text>
        <dbReference type="Rhea" id="RHEA:12228"/>
        <dbReference type="ChEBI" id="CHEBI:15377"/>
        <dbReference type="ChEBI" id="CHEBI:15378"/>
        <dbReference type="ChEBI" id="CHEBI:29985"/>
        <dbReference type="ChEBI" id="CHEBI:29991"/>
        <dbReference type="ChEBI" id="CHEBI:30616"/>
        <dbReference type="ChEBI" id="CHEBI:33019"/>
        <dbReference type="ChEBI" id="CHEBI:58048"/>
        <dbReference type="ChEBI" id="CHEBI:58359"/>
        <dbReference type="ChEBI" id="CHEBI:456215"/>
        <dbReference type="EC" id="6.3.5.4"/>
    </reaction>
</comment>
<dbReference type="PROSITE" id="PS51278">
    <property type="entry name" value="GATASE_TYPE_2"/>
    <property type="match status" value="1"/>
</dbReference>
<evidence type="ECO:0000256" key="8">
    <source>
        <dbReference type="ARBA" id="ARBA00048741"/>
    </source>
</evidence>
<evidence type="ECO:0000256" key="6">
    <source>
        <dbReference type="ARBA" id="ARBA00022888"/>
    </source>
</evidence>
<dbReference type="InterPro" id="IPR014729">
    <property type="entry name" value="Rossmann-like_a/b/a_fold"/>
</dbReference>
<dbReference type="InterPro" id="IPR017932">
    <property type="entry name" value="GATase_2_dom"/>
</dbReference>
<organism evidence="10 11">
    <name type="scientific">Kutzneria chonburiensis</name>
    <dbReference type="NCBI Taxonomy" id="1483604"/>
    <lineage>
        <taxon>Bacteria</taxon>
        <taxon>Bacillati</taxon>
        <taxon>Actinomycetota</taxon>
        <taxon>Actinomycetes</taxon>
        <taxon>Pseudonocardiales</taxon>
        <taxon>Pseudonocardiaceae</taxon>
        <taxon>Kutzneria</taxon>
    </lineage>
</organism>
<name>A0ABV6MSM7_9PSEU</name>
<evidence type="ECO:0000256" key="4">
    <source>
        <dbReference type="ARBA" id="ARBA00022741"/>
    </source>
</evidence>
<dbReference type="InterPro" id="IPR029055">
    <property type="entry name" value="Ntn_hydrolases_N"/>
</dbReference>
<comment type="pathway">
    <text evidence="1">Amino-acid biosynthesis; L-asparagine biosynthesis; L-asparagine from L-aspartate (L-Gln route): step 1/1.</text>
</comment>